<accession>A0ABS3VTL7</accession>
<dbReference type="RefSeq" id="WP_208814601.1">
    <property type="nucleotide sequence ID" value="NZ_WVUH01000141.1"/>
</dbReference>
<gene>
    <name evidence="2" type="ORF">GSF22_17110</name>
</gene>
<sequence length="134" mass="14715">MTSHIRTITVDCADPYTLARWWSAVLDRRLGDDDHPGDPEVILLAPDGAGTDVLFIQVPEGKIGEPRTGHHRFHLDLMPTDQTRDVEVERLVGLGATLVGDHRKPDGTGWVVLADPEGNEFCVERSPAERASAI</sequence>
<keyword evidence="3" id="KW-1185">Reference proteome</keyword>
<dbReference type="Pfam" id="PF18029">
    <property type="entry name" value="Glyoxalase_6"/>
    <property type="match status" value="1"/>
</dbReference>
<evidence type="ECO:0000313" key="3">
    <source>
        <dbReference type="Proteomes" id="UP000823521"/>
    </source>
</evidence>
<evidence type="ECO:0000259" key="1">
    <source>
        <dbReference type="Pfam" id="PF18029"/>
    </source>
</evidence>
<proteinExistence type="predicted"/>
<dbReference type="CDD" id="cd06587">
    <property type="entry name" value="VOC"/>
    <property type="match status" value="1"/>
</dbReference>
<evidence type="ECO:0000313" key="2">
    <source>
        <dbReference type="EMBL" id="MBO4207708.1"/>
    </source>
</evidence>
<reference evidence="2 3" key="1">
    <citation type="submission" date="2019-12" db="EMBL/GenBank/DDBJ databases">
        <title>Whole genome sequencing of endophytic Actinobacterium Micromonospora sp. MPMI6T.</title>
        <authorList>
            <person name="Evv R."/>
            <person name="Podile A.R."/>
        </authorList>
    </citation>
    <scope>NUCLEOTIDE SEQUENCE [LARGE SCALE GENOMIC DNA]</scope>
    <source>
        <strain evidence="2 3">MPMI6</strain>
    </source>
</reference>
<dbReference type="Gene3D" id="3.10.180.10">
    <property type="entry name" value="2,3-Dihydroxybiphenyl 1,2-Dioxygenase, domain 1"/>
    <property type="match status" value="1"/>
</dbReference>
<organism evidence="2 3">
    <name type="scientific">Micromonospora echinofusca</name>
    <dbReference type="NCBI Taxonomy" id="47858"/>
    <lineage>
        <taxon>Bacteria</taxon>
        <taxon>Bacillati</taxon>
        <taxon>Actinomycetota</taxon>
        <taxon>Actinomycetes</taxon>
        <taxon>Micromonosporales</taxon>
        <taxon>Micromonosporaceae</taxon>
        <taxon>Micromonospora</taxon>
    </lineage>
</organism>
<protein>
    <submittedName>
        <fullName evidence="2">VOC family protein</fullName>
    </submittedName>
</protein>
<feature type="domain" description="Glyoxalase-like" evidence="1">
    <location>
        <begin position="8"/>
        <end position="123"/>
    </location>
</feature>
<name>A0ABS3VTL7_MICEH</name>
<dbReference type="InterPro" id="IPR041581">
    <property type="entry name" value="Glyoxalase_6"/>
</dbReference>
<comment type="caution">
    <text evidence="2">The sequence shown here is derived from an EMBL/GenBank/DDBJ whole genome shotgun (WGS) entry which is preliminary data.</text>
</comment>
<dbReference type="PANTHER" id="PTHR35908">
    <property type="entry name" value="HYPOTHETICAL FUSION PROTEIN"/>
    <property type="match status" value="1"/>
</dbReference>
<dbReference type="PANTHER" id="PTHR35908:SF1">
    <property type="entry name" value="CONSERVED PROTEIN"/>
    <property type="match status" value="1"/>
</dbReference>
<dbReference type="SUPFAM" id="SSF54593">
    <property type="entry name" value="Glyoxalase/Bleomycin resistance protein/Dihydroxybiphenyl dioxygenase"/>
    <property type="match status" value="1"/>
</dbReference>
<dbReference type="EMBL" id="WVUH01000141">
    <property type="protein sequence ID" value="MBO4207708.1"/>
    <property type="molecule type" value="Genomic_DNA"/>
</dbReference>
<dbReference type="Proteomes" id="UP000823521">
    <property type="component" value="Unassembled WGS sequence"/>
</dbReference>
<dbReference type="InterPro" id="IPR029068">
    <property type="entry name" value="Glyas_Bleomycin-R_OHBP_Dase"/>
</dbReference>